<dbReference type="EMBL" id="ANIZ01002606">
    <property type="protein sequence ID" value="ETI39478.1"/>
    <property type="molecule type" value="Genomic_DNA"/>
</dbReference>
<protein>
    <submittedName>
        <fullName evidence="1">Uncharacterized protein</fullName>
    </submittedName>
</protein>
<evidence type="ECO:0000313" key="1">
    <source>
        <dbReference type="EMBL" id="ETI39478.1"/>
    </source>
</evidence>
<comment type="caution">
    <text evidence="1">The sequence shown here is derived from an EMBL/GenBank/DDBJ whole genome shotgun (WGS) entry which is preliminary data.</text>
</comment>
<dbReference type="Proteomes" id="UP000018721">
    <property type="component" value="Unassembled WGS sequence"/>
</dbReference>
<reference evidence="1 2" key="1">
    <citation type="submission" date="2013-11" db="EMBL/GenBank/DDBJ databases">
        <title>The Genome Sequence of Phytophthora parasitica P1569.</title>
        <authorList>
            <consortium name="The Broad Institute Genomics Platform"/>
            <person name="Russ C."/>
            <person name="Tyler B."/>
            <person name="Panabieres F."/>
            <person name="Shan W."/>
            <person name="Tripathy S."/>
            <person name="Grunwald N."/>
            <person name="Machado M."/>
            <person name="Johnson C.S."/>
            <person name="Arredondo F."/>
            <person name="Hong C."/>
            <person name="Coffey M."/>
            <person name="Young S.K."/>
            <person name="Zeng Q."/>
            <person name="Gargeya S."/>
            <person name="Fitzgerald M."/>
            <person name="Abouelleil A."/>
            <person name="Alvarado L."/>
            <person name="Chapman S.B."/>
            <person name="Gainer-Dewar J."/>
            <person name="Goldberg J."/>
            <person name="Griggs A."/>
            <person name="Gujja S."/>
            <person name="Hansen M."/>
            <person name="Howarth C."/>
            <person name="Imamovic A."/>
            <person name="Ireland A."/>
            <person name="Larimer J."/>
            <person name="McCowan C."/>
            <person name="Murphy C."/>
            <person name="Pearson M."/>
            <person name="Poon T.W."/>
            <person name="Priest M."/>
            <person name="Roberts A."/>
            <person name="Saif S."/>
            <person name="Shea T."/>
            <person name="Sykes S."/>
            <person name="Wortman J."/>
            <person name="Nusbaum C."/>
            <person name="Birren B."/>
        </authorList>
    </citation>
    <scope>NUCLEOTIDE SEQUENCE [LARGE SCALE GENOMIC DNA]</scope>
    <source>
        <strain evidence="1 2">P1569</strain>
    </source>
</reference>
<dbReference type="AlphaFoldDB" id="V9ELV6"/>
<keyword evidence="2" id="KW-1185">Reference proteome</keyword>
<gene>
    <name evidence="1" type="ORF">F443_14942</name>
</gene>
<organism evidence="1 2">
    <name type="scientific">Phytophthora nicotianae P1569</name>
    <dbReference type="NCBI Taxonomy" id="1317065"/>
    <lineage>
        <taxon>Eukaryota</taxon>
        <taxon>Sar</taxon>
        <taxon>Stramenopiles</taxon>
        <taxon>Oomycota</taxon>
        <taxon>Peronosporomycetes</taxon>
        <taxon>Peronosporales</taxon>
        <taxon>Peronosporaceae</taxon>
        <taxon>Phytophthora</taxon>
    </lineage>
</organism>
<sequence>MNFRFDVTQRCYSLDSCYAGKASYASWLALKESTRIAFYTANQCQGEHVTVSTAPRGSLKFAEVGFDKSVYSFMLLETGAYPISGFLDICHGNENTRLNTNNSTESGLLADGSDLMIATFDTSEDAGDN</sequence>
<accession>V9ELV6</accession>
<dbReference type="OrthoDB" id="123094at2759"/>
<dbReference type="HOGENOM" id="CLU_137653_0_0_1"/>
<proteinExistence type="predicted"/>
<evidence type="ECO:0000313" key="2">
    <source>
        <dbReference type="Proteomes" id="UP000018721"/>
    </source>
</evidence>
<name>V9ELV6_PHYNI</name>